<protein>
    <submittedName>
        <fullName evidence="1">Uncharacterized protein</fullName>
    </submittedName>
</protein>
<name>A0A1H0S226_9CLOT</name>
<dbReference type="STRING" id="94869.SAMN04488529_104124"/>
<sequence length="66" mass="7624">MNNKIKKDKEELLESAIMLYLSVVEDACALREVDVVSIAHDSIHRDNYKTETDYYTALTEYIIANL</sequence>
<keyword evidence="2" id="KW-1185">Reference proteome</keyword>
<evidence type="ECO:0000313" key="2">
    <source>
        <dbReference type="Proteomes" id="UP000198597"/>
    </source>
</evidence>
<organism evidence="1 2">
    <name type="scientific">Clostridium gasigenes</name>
    <dbReference type="NCBI Taxonomy" id="94869"/>
    <lineage>
        <taxon>Bacteria</taxon>
        <taxon>Bacillati</taxon>
        <taxon>Bacillota</taxon>
        <taxon>Clostridia</taxon>
        <taxon>Eubacteriales</taxon>
        <taxon>Clostridiaceae</taxon>
        <taxon>Clostridium</taxon>
    </lineage>
</organism>
<evidence type="ECO:0000313" key="1">
    <source>
        <dbReference type="EMBL" id="SDP35754.1"/>
    </source>
</evidence>
<dbReference type="RefSeq" id="WP_089968616.1">
    <property type="nucleotide sequence ID" value="NZ_FNJM01000004.1"/>
</dbReference>
<reference evidence="1 2" key="1">
    <citation type="submission" date="2016-10" db="EMBL/GenBank/DDBJ databases">
        <authorList>
            <person name="de Groot N.N."/>
        </authorList>
    </citation>
    <scope>NUCLEOTIDE SEQUENCE [LARGE SCALE GENOMIC DNA]</scope>
    <source>
        <strain evidence="1 2">DSM 12272</strain>
    </source>
</reference>
<proteinExistence type="predicted"/>
<dbReference type="AlphaFoldDB" id="A0A1H0S226"/>
<accession>A0A1H0S226</accession>
<dbReference type="EMBL" id="FNJM01000004">
    <property type="protein sequence ID" value="SDP35754.1"/>
    <property type="molecule type" value="Genomic_DNA"/>
</dbReference>
<gene>
    <name evidence="1" type="ORF">SAMN04488529_104124</name>
</gene>
<dbReference type="Proteomes" id="UP000198597">
    <property type="component" value="Unassembled WGS sequence"/>
</dbReference>